<gene>
    <name evidence="1" type="ORF">BTN82_03470</name>
</gene>
<sequence>MLENINEMGGASRVVDSIPALKALPATGSEVVFVLGYYTAGDGGGGTYRQDLNDTTTPDNKGSVIIGDDLTLRWKLCQTTPYTLKQFGCKGDAVTDDTAGYLACFSTGLPVHIPAGRYKVAPIGPITSYPGGHEPNRTSGLTLSTGQNITGEGESSELIWGSTTKQAFSRVVNARDIVISGVKFTGGYSAVIVDPVADGSVDSIGLQNCILDGQLIGLLGGRQYALDPEGSKYCSNIWMENCDLRNITVHGMVATNCYRPRATSNNFESCAGGFCIDFSQGSRGGVINNNTGNSVLHFCKVESSNINLNGEPLVTDSNVVASSDCLIYGNNVTGIQQLGIFFNSHTERLIATSNNLQGSFTVAISIGSVTGFAHDGQIIISKNIVKMLSTNAIGIRSQLNTPKQPPLIEGNSLTGGSIGVDWQTSRGRFIGNNIASINIGVQIGAAVTNIDLLNNDITATSAVAGVGTASWKGLRARGNTLNVTEWSFYLGTIAGLGFSEFFDNSVSNPTTRANGSLLVNNPSSTRFSMNSFNIPSASGSSIATIGSAMKCSLLGNIATVGFKVAGPDATTTAQTLNNITDASYVA</sequence>
<dbReference type="SMART" id="SM00710">
    <property type="entry name" value="PbH1"/>
    <property type="match status" value="6"/>
</dbReference>
<accession>A0A1Q8EVG4</accession>
<protein>
    <submittedName>
        <fullName evidence="1">Oxidoreductase</fullName>
    </submittedName>
</protein>
<evidence type="ECO:0000313" key="2">
    <source>
        <dbReference type="Proteomes" id="UP000185578"/>
    </source>
</evidence>
<evidence type="ECO:0000313" key="1">
    <source>
        <dbReference type="EMBL" id="OLF55785.1"/>
    </source>
</evidence>
<comment type="caution">
    <text evidence="1">The sequence shown here is derived from an EMBL/GenBank/DDBJ whole genome shotgun (WGS) entry which is preliminary data.</text>
</comment>
<dbReference type="OrthoDB" id="2496562at2"/>
<dbReference type="EMBL" id="MSCT01000005">
    <property type="protein sequence ID" value="OLF55785.1"/>
    <property type="molecule type" value="Genomic_DNA"/>
</dbReference>
<dbReference type="Gene3D" id="2.160.20.10">
    <property type="entry name" value="Single-stranded right-handed beta-helix, Pectin lyase-like"/>
    <property type="match status" value="1"/>
</dbReference>
<proteinExistence type="predicted"/>
<dbReference type="InterPro" id="IPR011050">
    <property type="entry name" value="Pectin_lyase_fold/virulence"/>
</dbReference>
<dbReference type="AlphaFoldDB" id="A0A1Q8EVG4"/>
<dbReference type="SUPFAM" id="SSF51126">
    <property type="entry name" value="Pectin lyase-like"/>
    <property type="match status" value="1"/>
</dbReference>
<dbReference type="InterPro" id="IPR012334">
    <property type="entry name" value="Pectin_lyas_fold"/>
</dbReference>
<reference evidence="1 2" key="1">
    <citation type="submission" date="2016-12" db="EMBL/GenBank/DDBJ databases">
        <authorList>
            <person name="Song W.-J."/>
            <person name="Kurnit D.M."/>
        </authorList>
    </citation>
    <scope>NUCLEOTIDE SEQUENCE [LARGE SCALE GENOMIC DNA]</scope>
    <source>
        <strain evidence="1 2">PCL1601</strain>
    </source>
</reference>
<name>A0A1Q8EVG4_9PSED</name>
<dbReference type="InterPro" id="IPR006626">
    <property type="entry name" value="PbH1"/>
</dbReference>
<organism evidence="1 2">
    <name type="scientific">Pseudomonas chlororaphis</name>
    <dbReference type="NCBI Taxonomy" id="587753"/>
    <lineage>
        <taxon>Bacteria</taxon>
        <taxon>Pseudomonadati</taxon>
        <taxon>Pseudomonadota</taxon>
        <taxon>Gammaproteobacteria</taxon>
        <taxon>Pseudomonadales</taxon>
        <taxon>Pseudomonadaceae</taxon>
        <taxon>Pseudomonas</taxon>
    </lineage>
</organism>
<dbReference type="RefSeq" id="WP_075117784.1">
    <property type="nucleotide sequence ID" value="NZ_MSCT01000005.1"/>
</dbReference>
<dbReference type="Proteomes" id="UP000185578">
    <property type="component" value="Unassembled WGS sequence"/>
</dbReference>